<keyword evidence="1" id="KW-0175">Coiled coil</keyword>
<dbReference type="GeneID" id="9048966"/>
<dbReference type="EMBL" id="GG671515">
    <property type="protein sequence ID" value="EER18722.1"/>
    <property type="molecule type" value="Genomic_DNA"/>
</dbReference>
<dbReference type="RefSeq" id="XP_002786926.1">
    <property type="nucleotide sequence ID" value="XM_002786880.1"/>
</dbReference>
<sequence length="109" mass="12706">MVATMQEHYEAMLREASARLDGTRDQLEAIEEERRRLEAGLQASVKHSEKAKLKHEAALAKDLKLLEADMEKRNRRLKTLEENLTKSEQEGQEAHKLVEELQREKEELL</sequence>
<organism evidence="3">
    <name type="scientific">Perkinsus marinus (strain ATCC 50983 / TXsc)</name>
    <dbReference type="NCBI Taxonomy" id="423536"/>
    <lineage>
        <taxon>Eukaryota</taxon>
        <taxon>Sar</taxon>
        <taxon>Alveolata</taxon>
        <taxon>Perkinsozoa</taxon>
        <taxon>Perkinsea</taxon>
        <taxon>Perkinsida</taxon>
        <taxon>Perkinsidae</taxon>
        <taxon>Perkinsus</taxon>
    </lineage>
</organism>
<evidence type="ECO:0000256" key="1">
    <source>
        <dbReference type="SAM" id="Coils"/>
    </source>
</evidence>
<feature type="coiled-coil region" evidence="1">
    <location>
        <begin position="13"/>
        <end position="107"/>
    </location>
</feature>
<evidence type="ECO:0000313" key="3">
    <source>
        <dbReference type="Proteomes" id="UP000007800"/>
    </source>
</evidence>
<dbReference type="AlphaFoldDB" id="C5K9X1"/>
<accession>C5K9X1</accession>
<reference evidence="2 3" key="1">
    <citation type="submission" date="2008-07" db="EMBL/GenBank/DDBJ databases">
        <authorList>
            <person name="El-Sayed N."/>
            <person name="Caler E."/>
            <person name="Inman J."/>
            <person name="Amedeo P."/>
            <person name="Hass B."/>
            <person name="Wortman J."/>
        </authorList>
    </citation>
    <scope>NUCLEOTIDE SEQUENCE [LARGE SCALE GENOMIC DNA]</scope>
    <source>
        <strain evidence="3">ATCC 50983 / TXsc</strain>
    </source>
</reference>
<evidence type="ECO:0000313" key="2">
    <source>
        <dbReference type="EMBL" id="EER18722.1"/>
    </source>
</evidence>
<gene>
    <name evidence="2" type="ORF">Pmar_PMAR021589</name>
</gene>
<name>C5K9X1_PERM5</name>
<keyword evidence="3" id="KW-1185">Reference proteome</keyword>
<dbReference type="Proteomes" id="UP000007800">
    <property type="component" value="Unassembled WGS sequence"/>
</dbReference>
<protein>
    <submittedName>
        <fullName evidence="2">Tropomyosin, putative</fullName>
    </submittedName>
</protein>
<dbReference type="InParanoid" id="C5K9X1"/>
<proteinExistence type="predicted"/>